<dbReference type="GO" id="GO:0055085">
    <property type="term" value="P:transmembrane transport"/>
    <property type="evidence" value="ECO:0007669"/>
    <property type="project" value="InterPro"/>
</dbReference>
<evidence type="ECO:0000259" key="6">
    <source>
        <dbReference type="PROSITE" id="PS52015"/>
    </source>
</evidence>
<evidence type="ECO:0000313" key="8">
    <source>
        <dbReference type="Proteomes" id="UP000193778"/>
    </source>
</evidence>
<keyword evidence="3" id="KW-1133">Transmembrane helix</keyword>
<dbReference type="Gene3D" id="3.30.1150.10">
    <property type="match status" value="1"/>
</dbReference>
<protein>
    <submittedName>
        <fullName evidence="7">Gram-negative bacterial tonB protein</fullName>
    </submittedName>
</protein>
<keyword evidence="4" id="KW-0472">Membrane</keyword>
<keyword evidence="2" id="KW-0812">Transmembrane</keyword>
<feature type="domain" description="TonB C-terminal" evidence="6">
    <location>
        <begin position="299"/>
        <end position="385"/>
    </location>
</feature>
<dbReference type="SUPFAM" id="SSF74653">
    <property type="entry name" value="TolA/TonB C-terminal domain"/>
    <property type="match status" value="1"/>
</dbReference>
<keyword evidence="8" id="KW-1185">Reference proteome</keyword>
<feature type="compositionally biased region" description="Polar residues" evidence="5">
    <location>
        <begin position="226"/>
        <end position="236"/>
    </location>
</feature>
<proteinExistence type="predicted"/>
<dbReference type="NCBIfam" id="TIGR01352">
    <property type="entry name" value="tonB_Cterm"/>
    <property type="match status" value="1"/>
</dbReference>
<feature type="compositionally biased region" description="Low complexity" evidence="5">
    <location>
        <begin position="187"/>
        <end position="197"/>
    </location>
</feature>
<evidence type="ECO:0000256" key="1">
    <source>
        <dbReference type="ARBA" id="ARBA00004167"/>
    </source>
</evidence>
<feature type="region of interest" description="Disordered" evidence="5">
    <location>
        <begin position="362"/>
        <end position="385"/>
    </location>
</feature>
<dbReference type="Proteomes" id="UP000193778">
    <property type="component" value="Unassembled WGS sequence"/>
</dbReference>
<feature type="compositionally biased region" description="Pro residues" evidence="5">
    <location>
        <begin position="62"/>
        <end position="71"/>
    </location>
</feature>
<organism evidence="7 8">
    <name type="scientific">Ruegeria meonggei</name>
    <dbReference type="NCBI Taxonomy" id="1446476"/>
    <lineage>
        <taxon>Bacteria</taxon>
        <taxon>Pseudomonadati</taxon>
        <taxon>Pseudomonadota</taxon>
        <taxon>Alphaproteobacteria</taxon>
        <taxon>Rhodobacterales</taxon>
        <taxon>Roseobacteraceae</taxon>
        <taxon>Ruegeria</taxon>
    </lineage>
</organism>
<evidence type="ECO:0000256" key="2">
    <source>
        <dbReference type="ARBA" id="ARBA00022692"/>
    </source>
</evidence>
<accession>A0A1X6ZA99</accession>
<feature type="compositionally biased region" description="Acidic residues" evidence="5">
    <location>
        <begin position="120"/>
        <end position="145"/>
    </location>
</feature>
<evidence type="ECO:0000313" key="7">
    <source>
        <dbReference type="EMBL" id="SLN45058.1"/>
    </source>
</evidence>
<dbReference type="PROSITE" id="PS52015">
    <property type="entry name" value="TONB_CTD"/>
    <property type="match status" value="1"/>
</dbReference>
<name>A0A1X6ZA99_9RHOB</name>
<feature type="compositionally biased region" description="Polar residues" evidence="5">
    <location>
        <begin position="376"/>
        <end position="385"/>
    </location>
</feature>
<feature type="region of interest" description="Disordered" evidence="5">
    <location>
        <begin position="56"/>
        <end position="265"/>
    </location>
</feature>
<gene>
    <name evidence="7" type="ORF">RUM8411_02090</name>
</gene>
<dbReference type="EMBL" id="FWFP01000005">
    <property type="protein sequence ID" value="SLN45058.1"/>
    <property type="molecule type" value="Genomic_DNA"/>
</dbReference>
<dbReference type="OrthoDB" id="7930032at2"/>
<dbReference type="GO" id="GO:0016020">
    <property type="term" value="C:membrane"/>
    <property type="evidence" value="ECO:0007669"/>
    <property type="project" value="UniProtKB-SubCell"/>
</dbReference>
<dbReference type="Pfam" id="PF03544">
    <property type="entry name" value="TonB_C"/>
    <property type="match status" value="1"/>
</dbReference>
<comment type="subcellular location">
    <subcellularLocation>
        <location evidence="1">Membrane</location>
        <topology evidence="1">Single-pass membrane protein</topology>
    </subcellularLocation>
</comment>
<sequence>MIRGSVVIAAIAVALSLLLHVMGISITAPRLAEQPDEGGPVDTVELGTSFEDLVETVTEPVTPEPAEPPDPAVEDEPEPAPEPAEIPTSEVHVASDDPKRTFAPDTGEAEVVQPVAPEPVEPEPVETPDTTDGEAEASDEIDETPPVEPSETAETPEGEPEAAETVAETPAEAVTPEEQQAEAPALSEAPVPSVEVPDPVESETVEADIPVTPSEQVPDAEEANETSELAVTSSIRPQLPDRRPTPAPQGVLSGSRDFSALSFPSRQIESPLTTYRRRGVDVFTSGDSGNRSGGRGPGNSDRTNYAGRVLVHLNRSPVVYSAARGFARVFFVINPDGTLNYVEVVDTNGSPDLERAAKAQVQAASPFPKPPGGVSRSLSFVYSSK</sequence>
<dbReference type="InterPro" id="IPR006260">
    <property type="entry name" value="TonB/TolA_C"/>
</dbReference>
<evidence type="ECO:0000256" key="4">
    <source>
        <dbReference type="ARBA" id="ARBA00023136"/>
    </source>
</evidence>
<feature type="region of interest" description="Disordered" evidence="5">
    <location>
        <begin position="279"/>
        <end position="302"/>
    </location>
</feature>
<feature type="compositionally biased region" description="Basic and acidic residues" evidence="5">
    <location>
        <begin position="93"/>
        <end position="102"/>
    </location>
</feature>
<feature type="compositionally biased region" description="Low complexity" evidence="5">
    <location>
        <begin position="163"/>
        <end position="178"/>
    </location>
</feature>
<dbReference type="AlphaFoldDB" id="A0A1X6ZA99"/>
<dbReference type="InterPro" id="IPR037682">
    <property type="entry name" value="TonB_C"/>
</dbReference>
<reference evidence="8" key="1">
    <citation type="submission" date="2017-03" db="EMBL/GenBank/DDBJ databases">
        <authorList>
            <person name="Rodrigo-Torres L."/>
            <person name="Arahal R.D."/>
            <person name="Lucena T."/>
        </authorList>
    </citation>
    <scope>NUCLEOTIDE SEQUENCE [LARGE SCALE GENOMIC DNA]</scope>
    <source>
        <strain evidence="8">CECT 8411</strain>
    </source>
</reference>
<dbReference type="RefSeq" id="WP_085822596.1">
    <property type="nucleotide sequence ID" value="NZ_FWFP01000005.1"/>
</dbReference>
<evidence type="ECO:0000256" key="3">
    <source>
        <dbReference type="ARBA" id="ARBA00022989"/>
    </source>
</evidence>
<evidence type="ECO:0000256" key="5">
    <source>
        <dbReference type="SAM" id="MobiDB-lite"/>
    </source>
</evidence>